<dbReference type="Proteomes" id="UP001500301">
    <property type="component" value="Unassembled WGS sequence"/>
</dbReference>
<evidence type="ECO:0000313" key="3">
    <source>
        <dbReference type="EMBL" id="GAA3525122.1"/>
    </source>
</evidence>
<keyword evidence="1" id="KW-0732">Signal</keyword>
<reference evidence="4" key="1">
    <citation type="journal article" date="2019" name="Int. J. Syst. Evol. Microbiol.">
        <title>The Global Catalogue of Microorganisms (GCM) 10K type strain sequencing project: providing services to taxonomists for standard genome sequencing and annotation.</title>
        <authorList>
            <consortium name="The Broad Institute Genomics Platform"/>
            <consortium name="The Broad Institute Genome Sequencing Center for Infectious Disease"/>
            <person name="Wu L."/>
            <person name="Ma J."/>
        </authorList>
    </citation>
    <scope>NUCLEOTIDE SEQUENCE [LARGE SCALE GENOMIC DNA]</scope>
    <source>
        <strain evidence="4">JCM 17460</strain>
    </source>
</reference>
<name>A0ABP6UZ07_9ACTN</name>
<comment type="caution">
    <text evidence="3">The sequence shown here is derived from an EMBL/GenBank/DDBJ whole genome shotgun (WGS) entry which is preliminary data.</text>
</comment>
<evidence type="ECO:0000256" key="1">
    <source>
        <dbReference type="SAM" id="SignalP"/>
    </source>
</evidence>
<proteinExistence type="predicted"/>
<dbReference type="RefSeq" id="WP_218233862.1">
    <property type="nucleotide sequence ID" value="NZ_BAABBB010000007.1"/>
</dbReference>
<sequence length="336" mass="33653">MNRPARRRTAACVAVAAIAAGGLASIPSSALATVDYTTVGGRTYASASIPSGQTYTCNRSGTADGSNNVTWTDNGVPVTRSFATSTTFTRSNATTDKTTVQTSGSATVTATPVSTGAAPATITGSASVTASATSALASTGCTVYGDAYRRAEGGFTLTQPMWATISGSGDGTGRGSVYVYDETSQTGIELGPRASGSTTVLLPAGEVGVSFGADVYVSASGTREEAASYSGTFRIDLQPVGAAGAVDGKGAGYVQLGARDCATGTVAAVVTKKAKKKARSVLVRANGAKVAKLKGKKLKPTMLAVPANRLAPVTVSAKVALKNGKKATVTRSYLAC</sequence>
<gene>
    <name evidence="3" type="ORF">GCM10022263_12190</name>
</gene>
<dbReference type="PROSITE" id="PS50835">
    <property type="entry name" value="IG_LIKE"/>
    <property type="match status" value="1"/>
</dbReference>
<dbReference type="EMBL" id="BAABBB010000007">
    <property type="protein sequence ID" value="GAA3525122.1"/>
    <property type="molecule type" value="Genomic_DNA"/>
</dbReference>
<accession>A0ABP6UZ07</accession>
<keyword evidence="4" id="KW-1185">Reference proteome</keyword>
<feature type="domain" description="Ig-like" evidence="2">
    <location>
        <begin position="27"/>
        <end position="123"/>
    </location>
</feature>
<protein>
    <recommendedName>
        <fullName evidence="2">Ig-like domain-containing protein</fullName>
    </recommendedName>
</protein>
<feature type="chain" id="PRO_5045243292" description="Ig-like domain-containing protein" evidence="1">
    <location>
        <begin position="33"/>
        <end position="336"/>
    </location>
</feature>
<evidence type="ECO:0000313" key="4">
    <source>
        <dbReference type="Proteomes" id="UP001500301"/>
    </source>
</evidence>
<feature type="signal peptide" evidence="1">
    <location>
        <begin position="1"/>
        <end position="32"/>
    </location>
</feature>
<dbReference type="InterPro" id="IPR007110">
    <property type="entry name" value="Ig-like_dom"/>
</dbReference>
<organism evidence="3 4">
    <name type="scientific">Nocardioides daeguensis</name>
    <dbReference type="NCBI Taxonomy" id="908359"/>
    <lineage>
        <taxon>Bacteria</taxon>
        <taxon>Bacillati</taxon>
        <taxon>Actinomycetota</taxon>
        <taxon>Actinomycetes</taxon>
        <taxon>Propionibacteriales</taxon>
        <taxon>Nocardioidaceae</taxon>
        <taxon>Nocardioides</taxon>
    </lineage>
</organism>
<evidence type="ECO:0000259" key="2">
    <source>
        <dbReference type="PROSITE" id="PS50835"/>
    </source>
</evidence>